<dbReference type="RefSeq" id="WP_115361415.1">
    <property type="nucleotide sequence ID" value="NZ_QDKL01000002.1"/>
</dbReference>
<protein>
    <submittedName>
        <fullName evidence="1">Helix-turn-helix domain-containing protein</fullName>
    </submittedName>
</protein>
<accession>A0ABY0IGG4</accession>
<proteinExistence type="predicted"/>
<keyword evidence="2" id="KW-1185">Reference proteome</keyword>
<dbReference type="EMBL" id="QDKL01000002">
    <property type="protein sequence ID" value="RZF21732.1"/>
    <property type="molecule type" value="Genomic_DNA"/>
</dbReference>
<organism evidence="1 2">
    <name type="scientific">Halobacteriovorax vibrionivorans</name>
    <dbReference type="NCBI Taxonomy" id="2152716"/>
    <lineage>
        <taxon>Bacteria</taxon>
        <taxon>Pseudomonadati</taxon>
        <taxon>Bdellovibrionota</taxon>
        <taxon>Bacteriovoracia</taxon>
        <taxon>Bacteriovoracales</taxon>
        <taxon>Halobacteriovoraceae</taxon>
        <taxon>Halobacteriovorax</taxon>
    </lineage>
</organism>
<dbReference type="Pfam" id="PF13730">
    <property type="entry name" value="HTH_36"/>
    <property type="match status" value="1"/>
</dbReference>
<evidence type="ECO:0000313" key="1">
    <source>
        <dbReference type="EMBL" id="RZF21732.1"/>
    </source>
</evidence>
<sequence length="103" mass="11869">MALVTKNFTKIPNELFQCKKLSPKAIGLYAYLMYRSYTGHTRGFFPCQKKIMKDLSIGSQSTLKKLIDELVVYDFLEFRRGSIFTGNSRYILLIPKICTNNTS</sequence>
<gene>
    <name evidence="1" type="ORF">DAY19_08565</name>
</gene>
<comment type="caution">
    <text evidence="1">The sequence shown here is derived from an EMBL/GenBank/DDBJ whole genome shotgun (WGS) entry which is preliminary data.</text>
</comment>
<name>A0ABY0IGG4_9BACT</name>
<dbReference type="Proteomes" id="UP000443582">
    <property type="component" value="Unassembled WGS sequence"/>
</dbReference>
<evidence type="ECO:0000313" key="2">
    <source>
        <dbReference type="Proteomes" id="UP000443582"/>
    </source>
</evidence>
<reference evidence="2" key="1">
    <citation type="journal article" date="2019" name="Int. J. Syst. Evol. Microbiol.">
        <title>Halobacteriovorax valvorus sp. nov., a novel prokaryotic predator isolated from coastal seawater of China.</title>
        <authorList>
            <person name="Chen M.-X."/>
        </authorList>
    </citation>
    <scope>NUCLEOTIDE SEQUENCE [LARGE SCALE GENOMIC DNA]</scope>
    <source>
        <strain evidence="2">BL9</strain>
    </source>
</reference>